<feature type="domain" description="Transglycosylase SLT" evidence="3">
    <location>
        <begin position="70"/>
        <end position="363"/>
    </location>
</feature>
<dbReference type="InterPro" id="IPR036366">
    <property type="entry name" value="PGBDSf"/>
</dbReference>
<dbReference type="InterPro" id="IPR043426">
    <property type="entry name" value="MltB-like"/>
</dbReference>
<feature type="chain" id="PRO_5045930690" evidence="1">
    <location>
        <begin position="33"/>
        <end position="441"/>
    </location>
</feature>
<dbReference type="Proteomes" id="UP001604043">
    <property type="component" value="Unassembled WGS sequence"/>
</dbReference>
<dbReference type="PANTHER" id="PTHR30163">
    <property type="entry name" value="MEMBRANE-BOUND LYTIC MUREIN TRANSGLYCOSYLASE B"/>
    <property type="match status" value="1"/>
</dbReference>
<evidence type="ECO:0000313" key="4">
    <source>
        <dbReference type="EMBL" id="MFG1255140.1"/>
    </source>
</evidence>
<evidence type="ECO:0000313" key="5">
    <source>
        <dbReference type="Proteomes" id="UP001604043"/>
    </source>
</evidence>
<dbReference type="NCBIfam" id="TIGR02283">
    <property type="entry name" value="MltB_2"/>
    <property type="match status" value="1"/>
</dbReference>
<keyword evidence="1" id="KW-0732">Signal</keyword>
<proteinExistence type="predicted"/>
<dbReference type="InterPro" id="IPR002477">
    <property type="entry name" value="Peptidoglycan-bd-like"/>
</dbReference>
<evidence type="ECO:0000259" key="2">
    <source>
        <dbReference type="Pfam" id="PF01471"/>
    </source>
</evidence>
<dbReference type="Pfam" id="PF01471">
    <property type="entry name" value="PG_binding_1"/>
    <property type="match status" value="1"/>
</dbReference>
<dbReference type="InterPro" id="IPR036365">
    <property type="entry name" value="PGBD-like_sf"/>
</dbReference>
<evidence type="ECO:0000256" key="1">
    <source>
        <dbReference type="SAM" id="SignalP"/>
    </source>
</evidence>
<gene>
    <name evidence="4" type="ORF">V5F30_23225</name>
</gene>
<dbReference type="InterPro" id="IPR023346">
    <property type="entry name" value="Lysozyme-like_dom_sf"/>
</dbReference>
<dbReference type="SUPFAM" id="SSF53955">
    <property type="entry name" value="Lysozyme-like"/>
    <property type="match status" value="1"/>
</dbReference>
<feature type="signal peptide" evidence="1">
    <location>
        <begin position="1"/>
        <end position="32"/>
    </location>
</feature>
<protein>
    <submittedName>
        <fullName evidence="4">Lytic murein transglycosylase</fullName>
    </submittedName>
</protein>
<dbReference type="Gene3D" id="1.10.530.10">
    <property type="match status" value="1"/>
</dbReference>
<feature type="domain" description="Peptidoglycan binding-like" evidence="2">
    <location>
        <begin position="385"/>
        <end position="439"/>
    </location>
</feature>
<dbReference type="EMBL" id="JBAFUR010000009">
    <property type="protein sequence ID" value="MFG1255140.1"/>
    <property type="molecule type" value="Genomic_DNA"/>
</dbReference>
<comment type="caution">
    <text evidence="4">The sequence shown here is derived from an EMBL/GenBank/DDBJ whole genome shotgun (WGS) entry which is preliminary data.</text>
</comment>
<accession>A0ABW6ZN50</accession>
<sequence>MASTTRERTTFGSGVAVTLALFAGLVSPAAGQAQTTGSIFGFPPAQQTPPAGAGHPLMTPQAIAQAEANFPQCIANLWPLAQSKGVSRRTFETYTASLQPQMKIMDYLDSQPEFSKPIGAYVNMLVTETRVKKGREILERYKPIFDRAEKAYGVDRYAVTAIWGIESTYGDPDGIGRRNVLESTATLACIGRRQDYFRDEFIATLQILEKGDVPYDHLKGSWAGAFGPTQFMPTSFQRFAVDFDGDGKRNVVDSIPDIIASTANNLKLDGWEFGKAWGYEVALPQGFDYRLASRSNKKTLGEWNALGVRRANGVAFPRPTDTAYLLLPGGANGPAFLMMRNFDAILKYNPADAYALAIGHLADRLRGGGAFVQSWPKEERGLSKAERQEIQGRLAQMGYDIGNVDGILGQKSRVAIQDYQARAGLLPDGYPDLVLLQQMRR</sequence>
<evidence type="ECO:0000259" key="3">
    <source>
        <dbReference type="Pfam" id="PF13406"/>
    </source>
</evidence>
<name>A0ABW6ZN50_9HYPH</name>
<organism evidence="4 5">
    <name type="scientific">Xanthobacter aminoxidans</name>
    <dbReference type="NCBI Taxonomy" id="186280"/>
    <lineage>
        <taxon>Bacteria</taxon>
        <taxon>Pseudomonadati</taxon>
        <taxon>Pseudomonadota</taxon>
        <taxon>Alphaproteobacteria</taxon>
        <taxon>Hyphomicrobiales</taxon>
        <taxon>Xanthobacteraceae</taxon>
        <taxon>Xanthobacter</taxon>
    </lineage>
</organism>
<dbReference type="Gene3D" id="1.10.101.10">
    <property type="entry name" value="PGBD-like superfamily/PGBD"/>
    <property type="match status" value="1"/>
</dbReference>
<reference evidence="4 5" key="1">
    <citation type="submission" date="2024-02" db="EMBL/GenBank/DDBJ databases">
        <title>Expansion and revision of Xanthobacter and proposal of Roseixanthobacter gen. nov.</title>
        <authorList>
            <person name="Soltysiak M.P.M."/>
            <person name="Jalihal A."/>
            <person name="Ory A."/>
            <person name="Chrisophersen C."/>
            <person name="Lee A.D."/>
            <person name="Boulton J."/>
            <person name="Springer M."/>
        </authorList>
    </citation>
    <scope>NUCLEOTIDE SEQUENCE [LARGE SCALE GENOMIC DNA]</scope>
    <source>
        <strain evidence="4 5">CB5</strain>
    </source>
</reference>
<dbReference type="Gene3D" id="1.10.8.350">
    <property type="entry name" value="Bacterial muramidase"/>
    <property type="match status" value="1"/>
</dbReference>
<dbReference type="SUPFAM" id="SSF47090">
    <property type="entry name" value="PGBD-like"/>
    <property type="match status" value="1"/>
</dbReference>
<dbReference type="Pfam" id="PF13406">
    <property type="entry name" value="SLT_2"/>
    <property type="match status" value="1"/>
</dbReference>
<dbReference type="PANTHER" id="PTHR30163:SF8">
    <property type="entry name" value="LYTIC MUREIN TRANSGLYCOSYLASE"/>
    <property type="match status" value="1"/>
</dbReference>
<dbReference type="InterPro" id="IPR011970">
    <property type="entry name" value="MltB_2"/>
</dbReference>
<dbReference type="RefSeq" id="WP_250168692.1">
    <property type="nucleotide sequence ID" value="NZ_JAMJXC010000032.1"/>
</dbReference>
<keyword evidence="5" id="KW-1185">Reference proteome</keyword>
<dbReference type="InterPro" id="IPR031304">
    <property type="entry name" value="SLT_2"/>
</dbReference>